<gene>
    <name evidence="1" type="ORF">NNJEOMEG_01721</name>
</gene>
<keyword evidence="2" id="KW-1185">Reference proteome</keyword>
<organism evidence="1 2">
    <name type="scientific">Fundidesulfovibrio magnetotacticus</name>
    <dbReference type="NCBI Taxonomy" id="2730080"/>
    <lineage>
        <taxon>Bacteria</taxon>
        <taxon>Pseudomonadati</taxon>
        <taxon>Thermodesulfobacteriota</taxon>
        <taxon>Desulfovibrionia</taxon>
        <taxon>Desulfovibrionales</taxon>
        <taxon>Desulfovibrionaceae</taxon>
        <taxon>Fundidesulfovibrio</taxon>
    </lineage>
</organism>
<proteinExistence type="predicted"/>
<dbReference type="AlphaFoldDB" id="A0A6V8LMI5"/>
<sequence length="48" mass="5519">MGHGRQDEQRGKIYLAWAEVPRSGGHAFYDRLQQILRKSGFDAFAEKP</sequence>
<protein>
    <submittedName>
        <fullName evidence="1">Uncharacterized protein</fullName>
    </submittedName>
</protein>
<accession>A0A6V8LMI5</accession>
<dbReference type="Proteomes" id="UP000494245">
    <property type="component" value="Unassembled WGS sequence"/>
</dbReference>
<evidence type="ECO:0000313" key="2">
    <source>
        <dbReference type="Proteomes" id="UP000494245"/>
    </source>
</evidence>
<dbReference type="EMBL" id="BLTE01000007">
    <property type="protein sequence ID" value="GFK93883.1"/>
    <property type="molecule type" value="Genomic_DNA"/>
</dbReference>
<name>A0A6V8LMI5_9BACT</name>
<reference evidence="1 2" key="2">
    <citation type="submission" date="2020-05" db="EMBL/GenBank/DDBJ databases">
        <title>Draft genome sequence of Desulfovibrio sp. strainFSS-1.</title>
        <authorList>
            <person name="Shimoshige H."/>
            <person name="Kobayashi H."/>
            <person name="Maekawa T."/>
        </authorList>
    </citation>
    <scope>NUCLEOTIDE SEQUENCE [LARGE SCALE GENOMIC DNA]</scope>
    <source>
        <strain evidence="1 2">SIID29052-01</strain>
    </source>
</reference>
<evidence type="ECO:0000313" key="1">
    <source>
        <dbReference type="EMBL" id="GFK93883.1"/>
    </source>
</evidence>
<comment type="caution">
    <text evidence="1">The sequence shown here is derived from an EMBL/GenBank/DDBJ whole genome shotgun (WGS) entry which is preliminary data.</text>
</comment>
<reference evidence="1 2" key="1">
    <citation type="submission" date="2020-04" db="EMBL/GenBank/DDBJ databases">
        <authorList>
            <consortium name="Desulfovibrio sp. FSS-1 genome sequencing consortium"/>
            <person name="Shimoshige H."/>
            <person name="Kobayashi H."/>
            <person name="Maekawa T."/>
        </authorList>
    </citation>
    <scope>NUCLEOTIDE SEQUENCE [LARGE SCALE GENOMIC DNA]</scope>
    <source>
        <strain evidence="1 2">SIID29052-01</strain>
    </source>
</reference>